<accession>A0A328EJY1</accession>
<proteinExistence type="predicted"/>
<dbReference type="EMBL" id="QGLD01000018">
    <property type="protein sequence ID" value="RAL70057.1"/>
    <property type="molecule type" value="Genomic_DNA"/>
</dbReference>
<dbReference type="Proteomes" id="UP000249146">
    <property type="component" value="Unassembled WGS sequence"/>
</dbReference>
<evidence type="ECO:0000313" key="4">
    <source>
        <dbReference type="Proteomes" id="UP000249146"/>
    </source>
</evidence>
<organism evidence="1 4">
    <name type="scientific">Dehalococcoides mccartyi</name>
    <dbReference type="NCBI Taxonomy" id="61435"/>
    <lineage>
        <taxon>Bacteria</taxon>
        <taxon>Bacillati</taxon>
        <taxon>Chloroflexota</taxon>
        <taxon>Dehalococcoidia</taxon>
        <taxon>Dehalococcoidales</taxon>
        <taxon>Dehalococcoidaceae</taxon>
        <taxon>Dehalococcoides</taxon>
    </lineage>
</organism>
<dbReference type="EMBL" id="QGLC01000025">
    <property type="protein sequence ID" value="RAL68847.1"/>
    <property type="molecule type" value="Genomic_DNA"/>
</dbReference>
<gene>
    <name evidence="2" type="ORF">C1G86_1584</name>
    <name evidence="1" type="ORF">C1G87_1617</name>
</gene>
<sequence length="319" mass="35452">MRSWNSGAKGGTPYRLIVGGEDWNLLVAGAGNGVQEYQYPTYYYRPGYFAGMLRRDIAGVKKWVQLFRSLLIFYQTMYLPQNIVIRAGRVRVYFRYKSDELGIAPSLNLYTATSANDNRATNADYGTISNVKACDAELPYVDVVAGGYHEFELNADGIAQINPDGVTKFGIRCANYDVAGVEPVTILQGDTWVENAHNDQSVPIIYVDYEKLPDIATGWWSPVGPHSVRVTGWADESDLPFEVRFEYGPDESYGNVTPWQEGVPVSEFSAPIDGLNSGDVIHFRAVARTTGPEIFTIYGEDNWLTFTPKAGRSQGHIIS</sequence>
<evidence type="ECO:0000313" key="3">
    <source>
        <dbReference type="Proteomes" id="UP000248786"/>
    </source>
</evidence>
<reference evidence="3 4" key="1">
    <citation type="submission" date="2018-05" db="EMBL/GenBank/DDBJ databases">
        <title>Draft genome sequences of Dehalococcoides mccartyi strains RC and KS.</title>
        <authorList>
            <person name="Higgins S.A."/>
            <person name="Padilla-Crespo E."/>
            <person name="Loeffler F.E."/>
        </authorList>
    </citation>
    <scope>NUCLEOTIDE SEQUENCE [LARGE SCALE GENOMIC DNA]</scope>
    <source>
        <strain evidence="2 3">KS</strain>
        <strain evidence="1 4">RC</strain>
    </source>
</reference>
<evidence type="ECO:0000313" key="1">
    <source>
        <dbReference type="EMBL" id="RAL68847.1"/>
    </source>
</evidence>
<protein>
    <submittedName>
        <fullName evidence="1">Uncharacterized protein</fullName>
    </submittedName>
</protein>
<evidence type="ECO:0000313" key="2">
    <source>
        <dbReference type="EMBL" id="RAL70057.1"/>
    </source>
</evidence>
<name>A0A328EJY1_9CHLR</name>
<dbReference type="AlphaFoldDB" id="A0A328EJY1"/>
<comment type="caution">
    <text evidence="1">The sequence shown here is derived from an EMBL/GenBank/DDBJ whole genome shotgun (WGS) entry which is preliminary data.</text>
</comment>
<dbReference type="Proteomes" id="UP000248786">
    <property type="component" value="Unassembled WGS sequence"/>
</dbReference>